<dbReference type="Gene3D" id="3.40.50.10810">
    <property type="entry name" value="Tandem AAA-ATPase domain"/>
    <property type="match status" value="1"/>
</dbReference>
<sequence length="1124" mass="124958">MDITAIPLLRHLFQMPAAGIYALADKVHLFNGFELCKRTPIRGLSWHKDGSVLEVELRDAEVSCRVSLSLTQGEFSSACDCGTWSPHGRCPHLVAALATLKKALAPASFPMLQLPNDYLQGLRATLSAAPVQGAVSEEGAPVTEGGYALVLDRELGALRMRLMLDQVPVALYDAALPASIREFLRLLHSSALRGRAVEEFLSRFRGRFPIFYLAADGLQQLYFDPSLQRTVLLYLDLHQEEISARLSLEDGAPVEGEDAFIHQGYYFDLKRGVIHKVDDTASALYSSLALKLAQSERTPPAQDGVVRFPAASFNAVHFDLGGSEDELARRVVFSRSGTTVALLPLEPRYRLNILELGEPSSMAAEGVADGITFPLSAPAFRFFNAAGRALFPQPLKAKKRVAAVIRACFSALGGASLGERDRLVRQALEGAEFYKRGVRADARAVITEFCQIAQQPTTLLQLSEQGEWLAVTIDIERQGRLLELLAEHFGFDIFWQSEGVGRFAVERKALMRQLSELKGALAGEDFALALAGEDLQTASWTFTLDATRSSIDWFELRPEIRADGELVDETELLDALQGGGVFRRGDSLFVLDPTTCSTLALFAPHAKREVVRVPRLQILDWITLRRNGVRVLLSPEDERIFESLTRFECIPRRPAPAELKATLRNYQLDGYSWLAFLYEHRFGACLADDMGLGKTIQAIALLAGLKEGGIEPQLPADVPHLVVVPPTLIFNWESELARFYPGLKVGVYRGQGRRADFSGVDLVLTSYGVIQRDIEILSKIPFHVIVFDEAQAVKNIHAETTGAVRKLKGRFKVTLTGTPVENHLGEYFSVMDLALPGLLGPYEQFRRQMGREGTDFLETLIRRTHPFILRRSKDMIAAELPPKVETDIYLDMSPRQKALYARTVTEVRETVARAYSSNSAGQARIIALTAILKLRQICLCSRLVLPDAADRSPKVEFLVDQLHELFAEGHSVLVFSQFTSFLDIVQQGLSQRGIVASRLDGTTPVSRRKDLVQNFQEATEPGVFLLSLKAGGRGLNLTRASYVFHLDPWWNPAVESQASDRAHRIGQKRQVTITRLLMRHSIEEKMMELKKRKLKLYRALLEDAENEGAVAIGREDFEFLLGQG</sequence>
<dbReference type="SMART" id="SM00487">
    <property type="entry name" value="DEXDc"/>
    <property type="match status" value="1"/>
</dbReference>
<dbReference type="PROSITE" id="PS51192">
    <property type="entry name" value="HELICASE_ATP_BIND_1"/>
    <property type="match status" value="1"/>
</dbReference>
<evidence type="ECO:0000313" key="7">
    <source>
        <dbReference type="Proteomes" id="UP000641025"/>
    </source>
</evidence>
<evidence type="ECO:0000259" key="4">
    <source>
        <dbReference type="PROSITE" id="PS51192"/>
    </source>
</evidence>
<dbReference type="InterPro" id="IPR027417">
    <property type="entry name" value="P-loop_NTPase"/>
</dbReference>
<evidence type="ECO:0000259" key="5">
    <source>
        <dbReference type="PROSITE" id="PS51194"/>
    </source>
</evidence>
<gene>
    <name evidence="6" type="ORF">JFN90_03190</name>
</gene>
<keyword evidence="6" id="KW-0347">Helicase</keyword>
<dbReference type="GO" id="GO:0004386">
    <property type="term" value="F:helicase activity"/>
    <property type="evidence" value="ECO:0007669"/>
    <property type="project" value="UniProtKB-KW"/>
</dbReference>
<dbReference type="SUPFAM" id="SSF52540">
    <property type="entry name" value="P-loop containing nucleoside triphosphate hydrolases"/>
    <property type="match status" value="2"/>
</dbReference>
<dbReference type="InterPro" id="IPR049730">
    <property type="entry name" value="SNF2/RAD54-like_C"/>
</dbReference>
<dbReference type="Pfam" id="PF00176">
    <property type="entry name" value="SNF2-rel_dom"/>
    <property type="match status" value="1"/>
</dbReference>
<evidence type="ECO:0000259" key="3">
    <source>
        <dbReference type="PROSITE" id="PS50966"/>
    </source>
</evidence>
<feature type="domain" description="Helicase ATP-binding" evidence="4">
    <location>
        <begin position="675"/>
        <end position="837"/>
    </location>
</feature>
<keyword evidence="2" id="KW-0863">Zinc-finger</keyword>
<keyword evidence="6" id="KW-0547">Nucleotide-binding</keyword>
<dbReference type="PANTHER" id="PTHR10799">
    <property type="entry name" value="SNF2/RAD54 HELICASE FAMILY"/>
    <property type="match status" value="1"/>
</dbReference>
<evidence type="ECO:0000256" key="1">
    <source>
        <dbReference type="ARBA" id="ARBA00022801"/>
    </source>
</evidence>
<dbReference type="PROSITE" id="PS50966">
    <property type="entry name" value="ZF_SWIM"/>
    <property type="match status" value="1"/>
</dbReference>
<dbReference type="SMART" id="SM00490">
    <property type="entry name" value="HELICc"/>
    <property type="match status" value="1"/>
</dbReference>
<accession>A0ABS0YMG7</accession>
<dbReference type="CDD" id="cd18793">
    <property type="entry name" value="SF2_C_SNF"/>
    <property type="match status" value="1"/>
</dbReference>
<dbReference type="PROSITE" id="PS51194">
    <property type="entry name" value="HELICASE_CTER"/>
    <property type="match status" value="1"/>
</dbReference>
<evidence type="ECO:0000256" key="2">
    <source>
        <dbReference type="PROSITE-ProRule" id="PRU00325"/>
    </source>
</evidence>
<name>A0ABS0YMG7_9BACT</name>
<dbReference type="InterPro" id="IPR007527">
    <property type="entry name" value="Znf_SWIM"/>
</dbReference>
<keyword evidence="1" id="KW-0378">Hydrolase</keyword>
<dbReference type="InterPro" id="IPR000330">
    <property type="entry name" value="SNF2_N"/>
</dbReference>
<dbReference type="InterPro" id="IPR038718">
    <property type="entry name" value="SNF2-like_sf"/>
</dbReference>
<reference evidence="6 7" key="1">
    <citation type="submission" date="2020-12" db="EMBL/GenBank/DDBJ databases">
        <title>Geomonas sp. Red259, isolated from paddy soil.</title>
        <authorList>
            <person name="Xu Z."/>
            <person name="Zhang Z."/>
            <person name="Masuda Y."/>
            <person name="Itoh H."/>
            <person name="Senoo K."/>
        </authorList>
    </citation>
    <scope>NUCLEOTIDE SEQUENCE [LARGE SCALE GENOMIC DNA]</scope>
    <source>
        <strain evidence="6 7">Red259</strain>
    </source>
</reference>
<dbReference type="InterPro" id="IPR014001">
    <property type="entry name" value="Helicase_ATP-bd"/>
</dbReference>
<evidence type="ECO:0000313" key="6">
    <source>
        <dbReference type="EMBL" id="MBJ6799137.1"/>
    </source>
</evidence>
<keyword evidence="6" id="KW-0067">ATP-binding</keyword>
<protein>
    <submittedName>
        <fullName evidence="6">DEAD/DEAH box helicase</fullName>
    </submittedName>
</protein>
<dbReference type="Gene3D" id="3.40.50.300">
    <property type="entry name" value="P-loop containing nucleotide triphosphate hydrolases"/>
    <property type="match status" value="1"/>
</dbReference>
<proteinExistence type="predicted"/>
<keyword evidence="7" id="KW-1185">Reference proteome</keyword>
<feature type="domain" description="SWIM-type" evidence="3">
    <location>
        <begin position="64"/>
        <end position="101"/>
    </location>
</feature>
<dbReference type="Proteomes" id="UP000641025">
    <property type="component" value="Unassembled WGS sequence"/>
</dbReference>
<comment type="caution">
    <text evidence="6">The sequence shown here is derived from an EMBL/GenBank/DDBJ whole genome shotgun (WGS) entry which is preliminary data.</text>
</comment>
<feature type="domain" description="Helicase C-terminal" evidence="5">
    <location>
        <begin position="958"/>
        <end position="1105"/>
    </location>
</feature>
<dbReference type="Pfam" id="PF00271">
    <property type="entry name" value="Helicase_C"/>
    <property type="match status" value="1"/>
</dbReference>
<dbReference type="EMBL" id="JAEMHK010000002">
    <property type="protein sequence ID" value="MBJ6799137.1"/>
    <property type="molecule type" value="Genomic_DNA"/>
</dbReference>
<organism evidence="6 7">
    <name type="scientific">Geomonas propionica</name>
    <dbReference type="NCBI Taxonomy" id="2798582"/>
    <lineage>
        <taxon>Bacteria</taxon>
        <taxon>Pseudomonadati</taxon>
        <taxon>Thermodesulfobacteriota</taxon>
        <taxon>Desulfuromonadia</taxon>
        <taxon>Geobacterales</taxon>
        <taxon>Geobacteraceae</taxon>
        <taxon>Geomonas</taxon>
    </lineage>
</organism>
<dbReference type="InterPro" id="IPR001650">
    <property type="entry name" value="Helicase_C-like"/>
</dbReference>
<keyword evidence="2" id="KW-0479">Metal-binding</keyword>
<keyword evidence="2" id="KW-0862">Zinc</keyword>